<dbReference type="PATRIC" id="fig|2746.7.peg.2300"/>
<proteinExistence type="predicted"/>
<dbReference type="Pfam" id="PF04248">
    <property type="entry name" value="NTP_transf_9"/>
    <property type="match status" value="1"/>
</dbReference>
<comment type="caution">
    <text evidence="2">The sequence shown here is derived from an EMBL/GenBank/DDBJ whole genome shotgun (WGS) entry which is preliminary data.</text>
</comment>
<organism evidence="2 3">
    <name type="scientific">Halomonas elongata</name>
    <dbReference type="NCBI Taxonomy" id="2746"/>
    <lineage>
        <taxon>Bacteria</taxon>
        <taxon>Pseudomonadati</taxon>
        <taxon>Pseudomonadota</taxon>
        <taxon>Gammaproteobacteria</taxon>
        <taxon>Oceanospirillales</taxon>
        <taxon>Halomonadaceae</taxon>
        <taxon>Halomonas</taxon>
    </lineage>
</organism>
<dbReference type="EMBL" id="MAJD01000001">
    <property type="protein sequence ID" value="OBX37865.1"/>
    <property type="molecule type" value="Genomic_DNA"/>
</dbReference>
<name>A0A1B8P6G7_HALEL</name>
<protein>
    <recommendedName>
        <fullName evidence="1">DUF427 domain-containing protein</fullName>
    </recommendedName>
</protein>
<evidence type="ECO:0000313" key="2">
    <source>
        <dbReference type="EMBL" id="OBX37865.1"/>
    </source>
</evidence>
<accession>A0A1B8P6G7</accession>
<dbReference type="InterPro" id="IPR038694">
    <property type="entry name" value="DUF427_sf"/>
</dbReference>
<reference evidence="2 3" key="1">
    <citation type="submission" date="2016-06" db="EMBL/GenBank/DDBJ databases">
        <title>Genome sequence of halotolerant plant growth promoting strain of Halomonas elongata HEK1 isolated from salterns of Rann of Kutch, Gujarat, India.</title>
        <authorList>
            <person name="Gaba S."/>
            <person name="Singh R.N."/>
            <person name="Abrol S."/>
            <person name="Kaushik R."/>
            <person name="Saxena A.K."/>
        </authorList>
    </citation>
    <scope>NUCLEOTIDE SEQUENCE [LARGE SCALE GENOMIC DNA]</scope>
    <source>
        <strain evidence="2 3">HEK1</strain>
    </source>
</reference>
<dbReference type="InterPro" id="IPR007361">
    <property type="entry name" value="DUF427"/>
</dbReference>
<dbReference type="Gene3D" id="2.170.150.40">
    <property type="entry name" value="Domain of unknown function (DUF427)"/>
    <property type="match status" value="1"/>
</dbReference>
<gene>
    <name evidence="2" type="ORF">A8U91_02244</name>
</gene>
<evidence type="ECO:0000259" key="1">
    <source>
        <dbReference type="Pfam" id="PF04248"/>
    </source>
</evidence>
<dbReference type="AlphaFoldDB" id="A0A1B8P6G7"/>
<sequence>MSKLTISNTVTHCPSKGDSTYYSLPDIVDVGWSYKVPIGDMDTTAGQLAFDEKLCNGACGMTSAIDPKRTFQKILVGVKILGI</sequence>
<evidence type="ECO:0000313" key="3">
    <source>
        <dbReference type="Proteomes" id="UP000092504"/>
    </source>
</evidence>
<feature type="domain" description="DUF427" evidence="1">
    <location>
        <begin position="3"/>
        <end position="52"/>
    </location>
</feature>
<dbReference type="Proteomes" id="UP000092504">
    <property type="component" value="Unassembled WGS sequence"/>
</dbReference>